<dbReference type="AlphaFoldDB" id="A0A8X8B7D5"/>
<feature type="domain" description="ABC transporter" evidence="3">
    <location>
        <begin position="30"/>
        <end position="272"/>
    </location>
</feature>
<dbReference type="EMBL" id="JAAMPC010000002">
    <property type="protein sequence ID" value="KAG2327339.1"/>
    <property type="molecule type" value="Genomic_DNA"/>
</dbReference>
<dbReference type="PRINTS" id="PR01868">
    <property type="entry name" value="ABCEFAMILY"/>
</dbReference>
<dbReference type="OrthoDB" id="6593433at2759"/>
<sequence length="566" mass="64349">MANWTGSEYRKPRKKPEWMEGPADILKIVDRPKDLDKDTTHSYGPSSFKLHRLPLPVPGEVLGLVGPHSVGKTTALKVLAMELKPNLGRFNDSPDWAEIRTHFNRLPLRNYFTQILDKKLKVVFKPQQVPDFLIGSDISVGELLHCYDQRDMFEDICGVLELEGILRMRLHRAPAIVLERVSLAAAFLQRADVYIFDGISDSLDVHHRFKVAHRIRSLIRPDSYVIVADNDLSVVDYVADYMYCMYGEPGEYGVVANQGWDVKAGIEHYLRGFDPIEKNLIRGEPLVFEAARTIPDANHDKFPTIFNRYSYPSLLVNHKPFKLEVKGGEFDDGQILLVLGDNRTGKSTFIRMLAGLLPPDKLEGAQPWRPNFLASYKPQENEFRSEHTVRLLLERERPIANMNSRFVSDVMKPLEIDRLLDRKMSTLSPGETQRVAITLCLAANANVYLIDEPSAYLDSDMRIKAAMAIRRHVLRLGLAAVIVEHDFLMAAYLADKVVLVERTPSSAKFVTSSPHPRVTGLNLYLEKLRITFRRDPDTFRFTPRVNKLGSVEDNHQKTAGVYYGLA</sequence>
<keyword evidence="5" id="KW-1185">Reference proteome</keyword>
<protein>
    <recommendedName>
        <fullName evidence="3">ABC transporter domain-containing protein</fullName>
    </recommendedName>
</protein>
<keyword evidence="2" id="KW-0067">ATP-binding</keyword>
<dbReference type="PANTHER" id="PTHR19248">
    <property type="entry name" value="ATP-BINDING TRANSPORT PROTEIN-RELATED"/>
    <property type="match status" value="1"/>
</dbReference>
<dbReference type="InterPro" id="IPR003593">
    <property type="entry name" value="AAA+_ATPase"/>
</dbReference>
<feature type="domain" description="ABC transporter" evidence="3">
    <location>
        <begin position="300"/>
        <end position="527"/>
    </location>
</feature>
<proteinExistence type="predicted"/>
<evidence type="ECO:0000313" key="5">
    <source>
        <dbReference type="Proteomes" id="UP000886595"/>
    </source>
</evidence>
<dbReference type="PROSITE" id="PS50893">
    <property type="entry name" value="ABC_TRANSPORTER_2"/>
    <property type="match status" value="2"/>
</dbReference>
<dbReference type="SUPFAM" id="SSF52540">
    <property type="entry name" value="P-loop containing nucleoside triphosphate hydrolases"/>
    <property type="match status" value="2"/>
</dbReference>
<comment type="caution">
    <text evidence="4">The sequence shown here is derived from an EMBL/GenBank/DDBJ whole genome shotgun (WGS) entry which is preliminary data.</text>
</comment>
<dbReference type="InterPro" id="IPR027417">
    <property type="entry name" value="P-loop_NTPase"/>
</dbReference>
<dbReference type="Proteomes" id="UP000886595">
    <property type="component" value="Unassembled WGS sequence"/>
</dbReference>
<dbReference type="InterPro" id="IPR013283">
    <property type="entry name" value="RLI1"/>
</dbReference>
<accession>A0A8X8B7D5</accession>
<dbReference type="GO" id="GO:0016887">
    <property type="term" value="F:ATP hydrolysis activity"/>
    <property type="evidence" value="ECO:0007669"/>
    <property type="project" value="InterPro"/>
</dbReference>
<dbReference type="SMART" id="SM00382">
    <property type="entry name" value="AAA"/>
    <property type="match status" value="2"/>
</dbReference>
<dbReference type="Pfam" id="PF00005">
    <property type="entry name" value="ABC_tran"/>
    <property type="match status" value="2"/>
</dbReference>
<dbReference type="GO" id="GO:0005524">
    <property type="term" value="F:ATP binding"/>
    <property type="evidence" value="ECO:0007669"/>
    <property type="project" value="UniProtKB-KW"/>
</dbReference>
<keyword evidence="1" id="KW-0547">Nucleotide-binding</keyword>
<reference evidence="4 5" key="1">
    <citation type="submission" date="2020-02" db="EMBL/GenBank/DDBJ databases">
        <authorList>
            <person name="Ma Q."/>
            <person name="Huang Y."/>
            <person name="Song X."/>
            <person name="Pei D."/>
        </authorList>
    </citation>
    <scope>NUCLEOTIDE SEQUENCE [LARGE SCALE GENOMIC DNA]</scope>
    <source>
        <strain evidence="4">Sxm20200214</strain>
        <tissue evidence="4">Leaf</tissue>
    </source>
</reference>
<dbReference type="Gene3D" id="3.40.50.300">
    <property type="entry name" value="P-loop containing nucleotide triphosphate hydrolases"/>
    <property type="match status" value="2"/>
</dbReference>
<dbReference type="InterPro" id="IPR003439">
    <property type="entry name" value="ABC_transporter-like_ATP-bd"/>
</dbReference>
<evidence type="ECO:0000259" key="3">
    <source>
        <dbReference type="PROSITE" id="PS50893"/>
    </source>
</evidence>
<evidence type="ECO:0000256" key="2">
    <source>
        <dbReference type="ARBA" id="ARBA00022840"/>
    </source>
</evidence>
<organism evidence="4 5">
    <name type="scientific">Brassica carinata</name>
    <name type="common">Ethiopian mustard</name>
    <name type="synonym">Abyssinian cabbage</name>
    <dbReference type="NCBI Taxonomy" id="52824"/>
    <lineage>
        <taxon>Eukaryota</taxon>
        <taxon>Viridiplantae</taxon>
        <taxon>Streptophyta</taxon>
        <taxon>Embryophyta</taxon>
        <taxon>Tracheophyta</taxon>
        <taxon>Spermatophyta</taxon>
        <taxon>Magnoliopsida</taxon>
        <taxon>eudicotyledons</taxon>
        <taxon>Gunneridae</taxon>
        <taxon>Pentapetalae</taxon>
        <taxon>rosids</taxon>
        <taxon>malvids</taxon>
        <taxon>Brassicales</taxon>
        <taxon>Brassicaceae</taxon>
        <taxon>Brassiceae</taxon>
        <taxon>Brassica</taxon>
    </lineage>
</organism>
<name>A0A8X8B7D5_BRACI</name>
<gene>
    <name evidence="4" type="ORF">Bca52824_010067</name>
</gene>
<evidence type="ECO:0000313" key="4">
    <source>
        <dbReference type="EMBL" id="KAG2327339.1"/>
    </source>
</evidence>
<evidence type="ECO:0000256" key="1">
    <source>
        <dbReference type="ARBA" id="ARBA00022741"/>
    </source>
</evidence>